<dbReference type="STRING" id="749414.SBI_05078"/>
<dbReference type="SUPFAM" id="SSF53720">
    <property type="entry name" value="ALDH-like"/>
    <property type="match status" value="1"/>
</dbReference>
<feature type="region of interest" description="Disordered" evidence="3">
    <location>
        <begin position="1"/>
        <end position="20"/>
    </location>
</feature>
<organism evidence="5 6">
    <name type="scientific">Streptomyces bingchenggensis (strain BCW-1)</name>
    <dbReference type="NCBI Taxonomy" id="749414"/>
    <lineage>
        <taxon>Bacteria</taxon>
        <taxon>Bacillati</taxon>
        <taxon>Actinomycetota</taxon>
        <taxon>Actinomycetes</taxon>
        <taxon>Kitasatosporales</taxon>
        <taxon>Streptomycetaceae</taxon>
        <taxon>Streptomyces</taxon>
    </lineage>
</organism>
<evidence type="ECO:0000256" key="1">
    <source>
        <dbReference type="ARBA" id="ARBA00009986"/>
    </source>
</evidence>
<dbReference type="PANTHER" id="PTHR42991">
    <property type="entry name" value="ALDEHYDE DEHYDROGENASE"/>
    <property type="match status" value="1"/>
</dbReference>
<dbReference type="InterPro" id="IPR051020">
    <property type="entry name" value="ALDH-related_metabolic_enz"/>
</dbReference>
<dbReference type="PATRIC" id="fig|749414.3.peg.5250"/>
<evidence type="ECO:0000259" key="4">
    <source>
        <dbReference type="Pfam" id="PF00171"/>
    </source>
</evidence>
<dbReference type="InterPro" id="IPR015590">
    <property type="entry name" value="Aldehyde_DH_dom"/>
</dbReference>
<dbReference type="HOGENOM" id="CLU_005391_1_0_11"/>
<dbReference type="Gene3D" id="3.40.309.10">
    <property type="entry name" value="Aldehyde Dehydrogenase, Chain A, domain 2"/>
    <property type="match status" value="1"/>
</dbReference>
<keyword evidence="2" id="KW-0560">Oxidoreductase</keyword>
<keyword evidence="6" id="KW-1185">Reference proteome</keyword>
<dbReference type="Pfam" id="PF00171">
    <property type="entry name" value="Aldedh"/>
    <property type="match status" value="1"/>
</dbReference>
<feature type="domain" description="Aldehyde dehydrogenase" evidence="4">
    <location>
        <begin position="22"/>
        <end position="473"/>
    </location>
</feature>
<dbReference type="Gene3D" id="3.40.605.10">
    <property type="entry name" value="Aldehyde Dehydrogenase, Chain A, domain 1"/>
    <property type="match status" value="1"/>
</dbReference>
<dbReference type="AlphaFoldDB" id="D7C4X2"/>
<gene>
    <name evidence="5" type="ordered locus">SBI_05078</name>
</gene>
<sequence>MTDTTLAALPRTGSDTDTDGQGFVAVHNPYTGEVIGSVCATTAESVDEIMARARRGRATARALSRAARAAVLDRAARLVAERAESFARLIVAEAGKTITQARKEAARAVNTLALSAAEARRNAGEVVPFDAYEGSEDRHGWFTREPLGIIAAITPYNDPLNLVAHKLGPAVAGGNAVILKPSDLTPLSALRLVDTLVEAGLPDEVITVVNGGADVGAAIVAAPEVRMVSFTGGFATGEAIARQAGLKKLAMDLGGNAPVLVLADADLDLAVAACVSGAFWAAGQNCIGTQRILIAQEVYEEFRTAFVARTRALRTGDPRDEHTDVGPMITSMAARAAKAKADEAIARGAVLLCGNDLDGSLYGPTVLEGVPADSALWQQEAFAPLVALQPVGSFEEAVARANEIDFSLHAGVFTSDLDHAMAAARRLEAGGVMVNDSSDYRFDAMPFGGFKYGSMGREGVRFAYEDMTQPKVVCVNRAGG</sequence>
<comment type="similarity">
    <text evidence="1">Belongs to the aldehyde dehydrogenase family.</text>
</comment>
<accession>D7C4X2</accession>
<name>D7C4X2_STRBB</name>
<dbReference type="PANTHER" id="PTHR42991:SF1">
    <property type="entry name" value="ALDEHYDE DEHYDROGENASE"/>
    <property type="match status" value="1"/>
</dbReference>
<dbReference type="InterPro" id="IPR016161">
    <property type="entry name" value="Ald_DH/histidinol_DH"/>
</dbReference>
<proteinExistence type="inferred from homology"/>
<dbReference type="InterPro" id="IPR016163">
    <property type="entry name" value="Ald_DH_C"/>
</dbReference>
<dbReference type="InterPro" id="IPR016162">
    <property type="entry name" value="Ald_DH_N"/>
</dbReference>
<dbReference type="Proteomes" id="UP000000377">
    <property type="component" value="Chromosome"/>
</dbReference>
<reference evidence="5 6" key="1">
    <citation type="journal article" date="2010" name="J. Bacteriol.">
        <title>Genome sequence of the milbemycin-producing bacterium Streptomyces bingchenggensis.</title>
        <authorList>
            <person name="Wang X.J."/>
            <person name="Yan Y.J."/>
            <person name="Zhang B."/>
            <person name="An J."/>
            <person name="Wang J.J."/>
            <person name="Tian J."/>
            <person name="Jiang L."/>
            <person name="Chen Y.H."/>
            <person name="Huang S.X."/>
            <person name="Yin M."/>
            <person name="Zhang J."/>
            <person name="Gao A.L."/>
            <person name="Liu C.X."/>
            <person name="Zhu Z.X."/>
            <person name="Xiang W.S."/>
        </authorList>
    </citation>
    <scope>NUCLEOTIDE SEQUENCE [LARGE SCALE GENOMIC DNA]</scope>
    <source>
        <strain evidence="5 6">BCW-1</strain>
    </source>
</reference>
<dbReference type="RefSeq" id="WP_014177665.1">
    <property type="nucleotide sequence ID" value="NC_016582.1"/>
</dbReference>
<dbReference type="KEGG" id="sbh:SBI_05078"/>
<dbReference type="GO" id="GO:0008911">
    <property type="term" value="F:lactaldehyde dehydrogenase (NAD+) activity"/>
    <property type="evidence" value="ECO:0007669"/>
    <property type="project" value="TreeGrafter"/>
</dbReference>
<evidence type="ECO:0000256" key="3">
    <source>
        <dbReference type="SAM" id="MobiDB-lite"/>
    </source>
</evidence>
<evidence type="ECO:0000313" key="6">
    <source>
        <dbReference type="Proteomes" id="UP000000377"/>
    </source>
</evidence>
<protein>
    <submittedName>
        <fullName evidence="5">Aldehyde dehydrogenase</fullName>
    </submittedName>
</protein>
<evidence type="ECO:0000313" key="5">
    <source>
        <dbReference type="EMBL" id="ADI08198.1"/>
    </source>
</evidence>
<dbReference type="EMBL" id="CP002047">
    <property type="protein sequence ID" value="ADI08198.1"/>
    <property type="molecule type" value="Genomic_DNA"/>
</dbReference>
<evidence type="ECO:0000256" key="2">
    <source>
        <dbReference type="ARBA" id="ARBA00023002"/>
    </source>
</evidence>
<dbReference type="eggNOG" id="COG1012">
    <property type="taxonomic scope" value="Bacteria"/>
</dbReference>